<reference evidence="1 2" key="1">
    <citation type="submission" date="2017-11" db="EMBL/GenBank/DDBJ databases">
        <title>Genomic Encyclopedia of Archaeal and Bacterial Type Strains, Phase II (KMG-II): From Individual Species to Whole Genera.</title>
        <authorList>
            <person name="Goeker M."/>
        </authorList>
    </citation>
    <scope>NUCLEOTIDE SEQUENCE [LARGE SCALE GENOMIC DNA]</scope>
    <source>
        <strain evidence="1 2">DSM 11115</strain>
    </source>
</reference>
<accession>A0A2M9BN13</accession>
<dbReference type="EMBL" id="PGFA01000001">
    <property type="protein sequence ID" value="PJJ59348.1"/>
    <property type="molecule type" value="Genomic_DNA"/>
</dbReference>
<keyword evidence="2" id="KW-1185">Reference proteome</keyword>
<dbReference type="AlphaFoldDB" id="A0A2M9BN13"/>
<proteinExistence type="predicted"/>
<name>A0A2M9BN13_9BACT</name>
<sequence length="85" mass="9953">MRRTKKTSLPFPLPMQQYARCIDATRRPTDHIGDWPETGTVYPVQYRPNARTGQLQVHVLGFYAERPYGAFNCQRFEPVAQLWLN</sequence>
<evidence type="ECO:0000313" key="2">
    <source>
        <dbReference type="Proteomes" id="UP000228535"/>
    </source>
</evidence>
<comment type="caution">
    <text evidence="1">The sequence shown here is derived from an EMBL/GenBank/DDBJ whole genome shotgun (WGS) entry which is preliminary data.</text>
</comment>
<organism evidence="1 2">
    <name type="scientific">Hymenobacter chitinivorans DSM 11115</name>
    <dbReference type="NCBI Taxonomy" id="1121954"/>
    <lineage>
        <taxon>Bacteria</taxon>
        <taxon>Pseudomonadati</taxon>
        <taxon>Bacteroidota</taxon>
        <taxon>Cytophagia</taxon>
        <taxon>Cytophagales</taxon>
        <taxon>Hymenobacteraceae</taxon>
        <taxon>Hymenobacter</taxon>
    </lineage>
</organism>
<evidence type="ECO:0000313" key="1">
    <source>
        <dbReference type="EMBL" id="PJJ59348.1"/>
    </source>
</evidence>
<dbReference type="Proteomes" id="UP000228535">
    <property type="component" value="Unassembled WGS sequence"/>
</dbReference>
<protein>
    <submittedName>
        <fullName evidence="1">Uncharacterized protein</fullName>
    </submittedName>
</protein>
<gene>
    <name evidence="1" type="ORF">CLV45_0765</name>
</gene>